<gene>
    <name evidence="2" type="ORF">P5673_011090</name>
</gene>
<dbReference type="Proteomes" id="UP001249851">
    <property type="component" value="Unassembled WGS sequence"/>
</dbReference>
<name>A0AAD9QPQ6_ACRCE</name>
<evidence type="ECO:0000313" key="2">
    <source>
        <dbReference type="EMBL" id="KAK2565163.1"/>
    </source>
</evidence>
<protein>
    <submittedName>
        <fullName evidence="2">Uncharacterized protein</fullName>
    </submittedName>
</protein>
<keyword evidence="1" id="KW-1133">Transmembrane helix</keyword>
<proteinExistence type="predicted"/>
<keyword evidence="1" id="KW-0812">Transmembrane</keyword>
<reference evidence="2" key="2">
    <citation type="journal article" date="2023" name="Science">
        <title>Genomic signatures of disease resistance in endangered staghorn corals.</title>
        <authorList>
            <person name="Vollmer S.V."/>
            <person name="Selwyn J.D."/>
            <person name="Despard B.A."/>
            <person name="Roesel C.L."/>
        </authorList>
    </citation>
    <scope>NUCLEOTIDE SEQUENCE</scope>
    <source>
        <strain evidence="2">K2</strain>
    </source>
</reference>
<reference evidence="2" key="1">
    <citation type="journal article" date="2023" name="G3 (Bethesda)">
        <title>Whole genome assembly and annotation of the endangered Caribbean coral Acropora cervicornis.</title>
        <authorList>
            <person name="Selwyn J.D."/>
            <person name="Vollmer S.V."/>
        </authorList>
    </citation>
    <scope>NUCLEOTIDE SEQUENCE</scope>
    <source>
        <strain evidence="2">K2</strain>
    </source>
</reference>
<comment type="caution">
    <text evidence="2">The sequence shown here is derived from an EMBL/GenBank/DDBJ whole genome shotgun (WGS) entry which is preliminary data.</text>
</comment>
<sequence>MGSITFGFIAIAVYGTLKASIIAVISQGFPLVWSMANAAIPPTIGRSDVPAMRNLARSKLSRHCRCND</sequence>
<accession>A0AAD9QPQ6</accession>
<keyword evidence="1" id="KW-0472">Membrane</keyword>
<feature type="transmembrane region" description="Helical" evidence="1">
    <location>
        <begin position="6"/>
        <end position="25"/>
    </location>
</feature>
<evidence type="ECO:0000256" key="1">
    <source>
        <dbReference type="SAM" id="Phobius"/>
    </source>
</evidence>
<dbReference type="EMBL" id="JARQWQ010000020">
    <property type="protein sequence ID" value="KAK2565163.1"/>
    <property type="molecule type" value="Genomic_DNA"/>
</dbReference>
<organism evidence="2 3">
    <name type="scientific">Acropora cervicornis</name>
    <name type="common">Staghorn coral</name>
    <dbReference type="NCBI Taxonomy" id="6130"/>
    <lineage>
        <taxon>Eukaryota</taxon>
        <taxon>Metazoa</taxon>
        <taxon>Cnidaria</taxon>
        <taxon>Anthozoa</taxon>
        <taxon>Hexacorallia</taxon>
        <taxon>Scleractinia</taxon>
        <taxon>Astrocoeniina</taxon>
        <taxon>Acroporidae</taxon>
        <taxon>Acropora</taxon>
    </lineage>
</organism>
<evidence type="ECO:0000313" key="3">
    <source>
        <dbReference type="Proteomes" id="UP001249851"/>
    </source>
</evidence>
<keyword evidence="3" id="KW-1185">Reference proteome</keyword>
<dbReference type="AlphaFoldDB" id="A0AAD9QPQ6"/>